<keyword evidence="1" id="KW-0732">Signal</keyword>
<evidence type="ECO:0000313" key="2">
    <source>
        <dbReference type="EMBL" id="MBW63058.1"/>
    </source>
</evidence>
<sequence length="76" mass="8487">MLIYIFLVDWMGFCFSCRMMERIREMSLLDLFVFGLKSHSLAIRSHSVPGSISSVSATNCFSAFLLAALVLEMASS</sequence>
<organism evidence="2">
    <name type="scientific">Anopheles marajoara</name>
    <dbReference type="NCBI Taxonomy" id="58244"/>
    <lineage>
        <taxon>Eukaryota</taxon>
        <taxon>Metazoa</taxon>
        <taxon>Ecdysozoa</taxon>
        <taxon>Arthropoda</taxon>
        <taxon>Hexapoda</taxon>
        <taxon>Insecta</taxon>
        <taxon>Pterygota</taxon>
        <taxon>Neoptera</taxon>
        <taxon>Endopterygota</taxon>
        <taxon>Diptera</taxon>
        <taxon>Nematocera</taxon>
        <taxon>Culicoidea</taxon>
        <taxon>Culicidae</taxon>
        <taxon>Anophelinae</taxon>
        <taxon>Anopheles</taxon>
    </lineage>
</organism>
<proteinExistence type="predicted"/>
<feature type="signal peptide" evidence="1">
    <location>
        <begin position="1"/>
        <end position="16"/>
    </location>
</feature>
<dbReference type="EMBL" id="GGFJ01013917">
    <property type="protein sequence ID" value="MBW63058.1"/>
    <property type="molecule type" value="Transcribed_RNA"/>
</dbReference>
<reference evidence="2" key="1">
    <citation type="submission" date="2018-01" db="EMBL/GenBank/DDBJ databases">
        <title>An insight into the sialome of Amazonian anophelines.</title>
        <authorList>
            <person name="Ribeiro J.M."/>
            <person name="Scarpassa V."/>
            <person name="Calvo E."/>
        </authorList>
    </citation>
    <scope>NUCLEOTIDE SEQUENCE</scope>
    <source>
        <tissue evidence="2">Salivary glands</tissue>
    </source>
</reference>
<feature type="chain" id="PRO_5014597777" evidence="1">
    <location>
        <begin position="17"/>
        <end position="76"/>
    </location>
</feature>
<name>A0A2M4CDP8_9DIPT</name>
<dbReference type="AlphaFoldDB" id="A0A2M4CDP8"/>
<protein>
    <submittedName>
        <fullName evidence="2">Putative secreted protein</fullName>
    </submittedName>
</protein>
<evidence type="ECO:0000256" key="1">
    <source>
        <dbReference type="SAM" id="SignalP"/>
    </source>
</evidence>
<accession>A0A2M4CDP8</accession>